<dbReference type="EMBL" id="KN716185">
    <property type="protein sequence ID" value="KJH51358.1"/>
    <property type="molecule type" value="Genomic_DNA"/>
</dbReference>
<evidence type="ECO:0000313" key="2">
    <source>
        <dbReference type="EMBL" id="KJH51358.1"/>
    </source>
</evidence>
<dbReference type="Proteomes" id="UP000053766">
    <property type="component" value="Unassembled WGS sequence"/>
</dbReference>
<accession>A0A0D8Y3B9</accession>
<reference evidence="2 3" key="1">
    <citation type="submission" date="2013-11" db="EMBL/GenBank/DDBJ databases">
        <title>Draft genome of the bovine lungworm Dictyocaulus viviparus.</title>
        <authorList>
            <person name="Mitreva M."/>
        </authorList>
    </citation>
    <scope>NUCLEOTIDE SEQUENCE [LARGE SCALE GENOMIC DNA]</scope>
    <source>
        <strain evidence="2 3">HannoverDv2000</strain>
    </source>
</reference>
<dbReference type="InterPro" id="IPR000873">
    <property type="entry name" value="AMP-dep_synth/lig_dom"/>
</dbReference>
<protein>
    <recommendedName>
        <fullName evidence="1">AMP-dependent synthetase/ligase domain-containing protein</fullName>
    </recommendedName>
</protein>
<evidence type="ECO:0000259" key="1">
    <source>
        <dbReference type="Pfam" id="PF00501"/>
    </source>
</evidence>
<dbReference type="STRING" id="29172.A0A0D8Y3B9"/>
<keyword evidence="3" id="KW-1185">Reference proteome</keyword>
<dbReference type="Pfam" id="PF00501">
    <property type="entry name" value="AMP-binding"/>
    <property type="match status" value="1"/>
</dbReference>
<dbReference type="SUPFAM" id="SSF56801">
    <property type="entry name" value="Acetyl-CoA synthetase-like"/>
    <property type="match status" value="1"/>
</dbReference>
<reference evidence="3" key="2">
    <citation type="journal article" date="2016" name="Sci. Rep.">
        <title>Dictyocaulus viviparus genome, variome and transcriptome elucidate lungworm biology and support future intervention.</title>
        <authorList>
            <person name="McNulty S.N."/>
            <person name="Strube C."/>
            <person name="Rosa B.A."/>
            <person name="Martin J.C."/>
            <person name="Tyagi R."/>
            <person name="Choi Y.J."/>
            <person name="Wang Q."/>
            <person name="Hallsworth Pepin K."/>
            <person name="Zhang X."/>
            <person name="Ozersky P."/>
            <person name="Wilson R.K."/>
            <person name="Sternberg P.W."/>
            <person name="Gasser R.B."/>
            <person name="Mitreva M."/>
        </authorList>
    </citation>
    <scope>NUCLEOTIDE SEQUENCE [LARGE SCALE GENOMIC DNA]</scope>
    <source>
        <strain evidence="3">HannoverDv2000</strain>
    </source>
</reference>
<gene>
    <name evidence="2" type="ORF">DICVIV_02477</name>
</gene>
<dbReference type="AlphaFoldDB" id="A0A0D8Y3B9"/>
<feature type="domain" description="AMP-dependent synthetase/ligase" evidence="1">
    <location>
        <begin position="50"/>
        <end position="119"/>
    </location>
</feature>
<name>A0A0D8Y3B9_DICVI</name>
<dbReference type="OrthoDB" id="10253869at2759"/>
<evidence type="ECO:0000313" key="3">
    <source>
        <dbReference type="Proteomes" id="UP000053766"/>
    </source>
</evidence>
<dbReference type="Gene3D" id="3.40.50.12780">
    <property type="entry name" value="N-terminal domain of ligase-like"/>
    <property type="match status" value="1"/>
</dbReference>
<organism evidence="2 3">
    <name type="scientific">Dictyocaulus viviparus</name>
    <name type="common">Bovine lungworm</name>
    <dbReference type="NCBI Taxonomy" id="29172"/>
    <lineage>
        <taxon>Eukaryota</taxon>
        <taxon>Metazoa</taxon>
        <taxon>Ecdysozoa</taxon>
        <taxon>Nematoda</taxon>
        <taxon>Chromadorea</taxon>
        <taxon>Rhabditida</taxon>
        <taxon>Rhabditina</taxon>
        <taxon>Rhabditomorpha</taxon>
        <taxon>Strongyloidea</taxon>
        <taxon>Metastrongylidae</taxon>
        <taxon>Dictyocaulus</taxon>
    </lineage>
</organism>
<sequence length="120" mass="13251">MAMIDYSSTPFHRQILEKSFEYGDTVALANHNGSLYPTLTNPQLSMVHTDSNGDVSYHDIYKLSHRFADFLHSIGLSKGDSILVLLPNSSWYAIVFLGAALIGCPLSGISHEATFGRIEF</sequence>
<dbReference type="InterPro" id="IPR042099">
    <property type="entry name" value="ANL_N_sf"/>
</dbReference>
<proteinExistence type="predicted"/>